<dbReference type="NCBIfam" id="TIGR01241">
    <property type="entry name" value="FtsH_fam"/>
    <property type="match status" value="1"/>
</dbReference>
<keyword evidence="17" id="KW-0132">Cell division</keyword>
<dbReference type="GO" id="GO:0030163">
    <property type="term" value="P:protein catabolic process"/>
    <property type="evidence" value="ECO:0007669"/>
    <property type="project" value="UniProtKB-UniRule"/>
</dbReference>
<dbReference type="InterPro" id="IPR005936">
    <property type="entry name" value="FtsH"/>
</dbReference>
<dbReference type="GO" id="GO:0005524">
    <property type="term" value="F:ATP binding"/>
    <property type="evidence" value="ECO:0007669"/>
    <property type="project" value="UniProtKB-UniRule"/>
</dbReference>
<evidence type="ECO:0000256" key="6">
    <source>
        <dbReference type="ARBA" id="ARBA00022741"/>
    </source>
</evidence>
<dbReference type="GO" id="GO:0004222">
    <property type="term" value="F:metalloendopeptidase activity"/>
    <property type="evidence" value="ECO:0007669"/>
    <property type="project" value="InterPro"/>
</dbReference>
<feature type="binding site" evidence="14">
    <location>
        <position position="429"/>
    </location>
    <ligand>
        <name>Zn(2+)</name>
        <dbReference type="ChEBI" id="CHEBI:29105"/>
        <note>catalytic</note>
    </ligand>
</feature>
<evidence type="ECO:0000256" key="13">
    <source>
        <dbReference type="ARBA" id="ARBA00061570"/>
    </source>
</evidence>
<keyword evidence="3 14" id="KW-0645">Protease</keyword>
<accession>A0A1F6BWK9</accession>
<keyword evidence="11 14" id="KW-0482">Metalloprotease</keyword>
<keyword evidence="10 14" id="KW-1133">Transmembrane helix</keyword>
<dbReference type="GO" id="GO:0008270">
    <property type="term" value="F:zinc ion binding"/>
    <property type="evidence" value="ECO:0007669"/>
    <property type="project" value="UniProtKB-UniRule"/>
</dbReference>
<evidence type="ECO:0000259" key="16">
    <source>
        <dbReference type="SMART" id="SM00382"/>
    </source>
</evidence>
<evidence type="ECO:0000256" key="14">
    <source>
        <dbReference type="HAMAP-Rule" id="MF_01458"/>
    </source>
</evidence>
<dbReference type="PANTHER" id="PTHR23076">
    <property type="entry name" value="METALLOPROTEASE M41 FTSH"/>
    <property type="match status" value="1"/>
</dbReference>
<dbReference type="Gene3D" id="3.40.50.300">
    <property type="entry name" value="P-loop containing nucleotide triphosphate hydrolases"/>
    <property type="match status" value="1"/>
</dbReference>
<feature type="transmembrane region" description="Helical" evidence="14">
    <location>
        <begin position="7"/>
        <end position="26"/>
    </location>
</feature>
<comment type="similarity">
    <text evidence="2 14">In the C-terminal section; belongs to the peptidase M41 family.</text>
</comment>
<keyword evidence="6 14" id="KW-0547">Nucleotide-binding</keyword>
<proteinExistence type="inferred from homology"/>
<keyword evidence="5 14" id="KW-0479">Metal-binding</keyword>
<evidence type="ECO:0000256" key="8">
    <source>
        <dbReference type="ARBA" id="ARBA00022833"/>
    </source>
</evidence>
<dbReference type="GO" id="GO:0006508">
    <property type="term" value="P:proteolysis"/>
    <property type="evidence" value="ECO:0007669"/>
    <property type="project" value="UniProtKB-KW"/>
</dbReference>
<comment type="similarity">
    <text evidence="13 14">In the central section; belongs to the AAA ATPase family.</text>
</comment>
<dbReference type="InterPro" id="IPR003959">
    <property type="entry name" value="ATPase_AAA_core"/>
</dbReference>
<evidence type="ECO:0000256" key="12">
    <source>
        <dbReference type="ARBA" id="ARBA00023136"/>
    </source>
</evidence>
<dbReference type="Pfam" id="PF01434">
    <property type="entry name" value="Peptidase_M41"/>
    <property type="match status" value="1"/>
</dbReference>
<evidence type="ECO:0000256" key="5">
    <source>
        <dbReference type="ARBA" id="ARBA00022723"/>
    </source>
</evidence>
<dbReference type="SUPFAM" id="SSF140990">
    <property type="entry name" value="FtsH protease domain-like"/>
    <property type="match status" value="1"/>
</dbReference>
<comment type="caution">
    <text evidence="17">The sequence shown here is derived from an EMBL/GenBank/DDBJ whole genome shotgun (WGS) entry which is preliminary data.</text>
</comment>
<dbReference type="SMART" id="SM00382">
    <property type="entry name" value="AAA"/>
    <property type="match status" value="1"/>
</dbReference>
<dbReference type="CDD" id="cd19501">
    <property type="entry name" value="RecA-like_FtsH"/>
    <property type="match status" value="1"/>
</dbReference>
<comment type="subunit">
    <text evidence="14">Homohexamer.</text>
</comment>
<organism evidence="17 18">
    <name type="scientific">Candidatus Jorgensenbacteria bacterium RIFCSPLOWO2_01_FULL_45_25b</name>
    <dbReference type="NCBI Taxonomy" id="1798471"/>
    <lineage>
        <taxon>Bacteria</taxon>
        <taxon>Candidatus Joergenseniibacteriota</taxon>
    </lineage>
</organism>
<dbReference type="InterPro" id="IPR003960">
    <property type="entry name" value="ATPase_AAA_CS"/>
</dbReference>
<feature type="binding site" evidence="14">
    <location>
        <position position="501"/>
    </location>
    <ligand>
        <name>Zn(2+)</name>
        <dbReference type="ChEBI" id="CHEBI:29105"/>
        <note>catalytic</note>
    </ligand>
</feature>
<protein>
    <recommendedName>
        <fullName evidence="14">ATP-dependent zinc metalloprotease FtsH</fullName>
        <ecNumber evidence="14">3.4.24.-</ecNumber>
    </recommendedName>
</protein>
<dbReference type="InterPro" id="IPR041569">
    <property type="entry name" value="AAA_lid_3"/>
</dbReference>
<dbReference type="InterPro" id="IPR037219">
    <property type="entry name" value="Peptidase_M41-like"/>
</dbReference>
<dbReference type="Gene3D" id="1.20.58.760">
    <property type="entry name" value="Peptidase M41"/>
    <property type="match status" value="1"/>
</dbReference>
<dbReference type="GO" id="GO:0004176">
    <property type="term" value="F:ATP-dependent peptidase activity"/>
    <property type="evidence" value="ECO:0007669"/>
    <property type="project" value="InterPro"/>
</dbReference>
<evidence type="ECO:0000256" key="10">
    <source>
        <dbReference type="ARBA" id="ARBA00022989"/>
    </source>
</evidence>
<dbReference type="PROSITE" id="PS00674">
    <property type="entry name" value="AAA"/>
    <property type="match status" value="1"/>
</dbReference>
<keyword evidence="4 14" id="KW-0812">Transmembrane</keyword>
<keyword evidence="7 14" id="KW-0378">Hydrolase</keyword>
<dbReference type="FunFam" id="1.10.8.60:FF:000001">
    <property type="entry name" value="ATP-dependent zinc metalloprotease FtsH"/>
    <property type="match status" value="1"/>
</dbReference>
<reference evidence="17 18" key="1">
    <citation type="journal article" date="2016" name="Nat. Commun.">
        <title>Thousands of microbial genomes shed light on interconnected biogeochemical processes in an aquifer system.</title>
        <authorList>
            <person name="Anantharaman K."/>
            <person name="Brown C.T."/>
            <person name="Hug L.A."/>
            <person name="Sharon I."/>
            <person name="Castelle C.J."/>
            <person name="Probst A.J."/>
            <person name="Thomas B.C."/>
            <person name="Singh A."/>
            <person name="Wilkins M.J."/>
            <person name="Karaoz U."/>
            <person name="Brodie E.L."/>
            <person name="Williams K.H."/>
            <person name="Hubbard S.S."/>
            <person name="Banfield J.F."/>
        </authorList>
    </citation>
    <scope>NUCLEOTIDE SEQUENCE [LARGE SCALE GENOMIC DNA]</scope>
</reference>
<comment type="function">
    <text evidence="14">Acts as a processive, ATP-dependent zinc metallopeptidase for both cytoplasmic and membrane proteins. Plays a role in the quality control of integral membrane proteins.</text>
</comment>
<dbReference type="GO" id="GO:0005886">
    <property type="term" value="C:plasma membrane"/>
    <property type="evidence" value="ECO:0007669"/>
    <property type="project" value="UniProtKB-SubCell"/>
</dbReference>
<dbReference type="GO" id="GO:0051301">
    <property type="term" value="P:cell division"/>
    <property type="evidence" value="ECO:0007669"/>
    <property type="project" value="UniProtKB-KW"/>
</dbReference>
<dbReference type="Pfam" id="PF17862">
    <property type="entry name" value="AAA_lid_3"/>
    <property type="match status" value="1"/>
</dbReference>
<dbReference type="InterPro" id="IPR000642">
    <property type="entry name" value="Peptidase_M41"/>
</dbReference>
<evidence type="ECO:0000313" key="18">
    <source>
        <dbReference type="Proteomes" id="UP000176996"/>
    </source>
</evidence>
<name>A0A1F6BWK9_9BACT</name>
<evidence type="ECO:0000256" key="4">
    <source>
        <dbReference type="ARBA" id="ARBA00022692"/>
    </source>
</evidence>
<evidence type="ECO:0000256" key="7">
    <source>
        <dbReference type="ARBA" id="ARBA00022801"/>
    </source>
</evidence>
<keyword evidence="12 14" id="KW-0472">Membrane</keyword>
<evidence type="ECO:0000256" key="11">
    <source>
        <dbReference type="ARBA" id="ARBA00023049"/>
    </source>
</evidence>
<dbReference type="EMBL" id="MFKK01000013">
    <property type="protein sequence ID" value="OGG41300.1"/>
    <property type="molecule type" value="Genomic_DNA"/>
</dbReference>
<evidence type="ECO:0000256" key="9">
    <source>
        <dbReference type="ARBA" id="ARBA00022840"/>
    </source>
</evidence>
<dbReference type="SUPFAM" id="SSF52540">
    <property type="entry name" value="P-loop containing nucleoside triphosphate hydrolases"/>
    <property type="match status" value="1"/>
</dbReference>
<dbReference type="InterPro" id="IPR027417">
    <property type="entry name" value="P-loop_NTPase"/>
</dbReference>
<dbReference type="Proteomes" id="UP000176996">
    <property type="component" value="Unassembled WGS sequence"/>
</dbReference>
<dbReference type="Pfam" id="PF00004">
    <property type="entry name" value="AAA"/>
    <property type="match status" value="1"/>
</dbReference>
<evidence type="ECO:0000256" key="1">
    <source>
        <dbReference type="ARBA" id="ARBA00004370"/>
    </source>
</evidence>
<comment type="similarity">
    <text evidence="15">Belongs to the AAA ATPase family.</text>
</comment>
<dbReference type="PANTHER" id="PTHR23076:SF97">
    <property type="entry name" value="ATP-DEPENDENT ZINC METALLOPROTEASE YME1L1"/>
    <property type="match status" value="1"/>
</dbReference>
<dbReference type="Gene3D" id="1.10.8.60">
    <property type="match status" value="1"/>
</dbReference>
<evidence type="ECO:0000313" key="17">
    <source>
        <dbReference type="EMBL" id="OGG41300.1"/>
    </source>
</evidence>
<sequence length="613" mass="67555">MKHLSKHILWAVVSLISIALVFSAFFGEQASKPKKLSLNELVSSINEGGIKSIAVLGDTLNIVLKDEAKAVAKKEAEAGLTQTLFNYGVLPEKLSAVQISIQDESGFRYWMGIIIPSLLPVLLLILLFGWFFRQAKGGMNQAFTFGKANLKLFSAHKGRVSFKDVAGLKEPKEELEEIVDFLKNPNKFLDMGARIPRGVLLVGQPGTGKTLMARAIAGESNVPFFHMSASEFVEMFVGVGASRVRDLFQVAKRAAPSLVFIDEIDAVGRERGAGLGGGHDEREQTLNQILVEMDGFERETNVIVIAATNRPDVLDSALLRPGRFDRRIVMDMPDIQDRDEILQIHAKGKPLAKEVSLHAVAVRTPGFAGADLANLLNEAAILAARHGKKEISQHDIMNSIEKVLLGPTRTSRKITDHEKKVTAYHEAGHALVSAALKDADPVQKVSVVSRGFAGGYTIKLPFEERRLKTRSEFLAELAVAFGGYVAEFFKFQDITTGSSSDIKQATSLAQKLVTKYGMSDKLGPRSYGRNQEMIFLGREITHDRDYSESVATQIDAEVNVFIQKAFLAAKKIVSTHKDALEAIAKHLMEKESIEHEEFYALIKTFNLKPTKIK</sequence>
<feature type="transmembrane region" description="Helical" evidence="14">
    <location>
        <begin position="109"/>
        <end position="132"/>
    </location>
</feature>
<dbReference type="HAMAP" id="MF_01458">
    <property type="entry name" value="FtsH"/>
    <property type="match status" value="1"/>
</dbReference>
<dbReference type="FunFam" id="3.40.50.300:FF:000001">
    <property type="entry name" value="ATP-dependent zinc metalloprotease FtsH"/>
    <property type="match status" value="1"/>
</dbReference>
<evidence type="ECO:0000256" key="3">
    <source>
        <dbReference type="ARBA" id="ARBA00022670"/>
    </source>
</evidence>
<feature type="binding site" evidence="14">
    <location>
        <begin position="203"/>
        <end position="210"/>
    </location>
    <ligand>
        <name>ATP</name>
        <dbReference type="ChEBI" id="CHEBI:30616"/>
    </ligand>
</feature>
<feature type="active site" evidence="14">
    <location>
        <position position="426"/>
    </location>
</feature>
<feature type="domain" description="AAA+ ATPase" evidence="16">
    <location>
        <begin position="195"/>
        <end position="334"/>
    </location>
</feature>
<evidence type="ECO:0000256" key="2">
    <source>
        <dbReference type="ARBA" id="ARBA00010044"/>
    </source>
</evidence>
<keyword evidence="8 14" id="KW-0862">Zinc</keyword>
<dbReference type="InterPro" id="IPR003593">
    <property type="entry name" value="AAA+_ATPase"/>
</dbReference>
<dbReference type="GO" id="GO:0016887">
    <property type="term" value="F:ATP hydrolysis activity"/>
    <property type="evidence" value="ECO:0007669"/>
    <property type="project" value="UniProtKB-UniRule"/>
</dbReference>
<dbReference type="STRING" id="1798471.A3A21_04065"/>
<dbReference type="FunFam" id="1.20.58.760:FF:000001">
    <property type="entry name" value="ATP-dependent zinc metalloprotease FtsH"/>
    <property type="match status" value="1"/>
</dbReference>
<keyword evidence="17" id="KW-0131">Cell cycle</keyword>
<evidence type="ECO:0000256" key="15">
    <source>
        <dbReference type="RuleBase" id="RU003651"/>
    </source>
</evidence>
<comment type="cofactor">
    <cofactor evidence="14">
        <name>Zn(2+)</name>
        <dbReference type="ChEBI" id="CHEBI:29105"/>
    </cofactor>
    <text evidence="14">Binds 1 zinc ion per subunit.</text>
</comment>
<feature type="binding site" evidence="14">
    <location>
        <position position="425"/>
    </location>
    <ligand>
        <name>Zn(2+)</name>
        <dbReference type="ChEBI" id="CHEBI:29105"/>
        <note>catalytic</note>
    </ligand>
</feature>
<dbReference type="AlphaFoldDB" id="A0A1F6BWK9"/>
<keyword evidence="14" id="KW-1003">Cell membrane</keyword>
<keyword evidence="9 14" id="KW-0067">ATP-binding</keyword>
<gene>
    <name evidence="14" type="primary">ftsH</name>
    <name evidence="17" type="ORF">A3A21_04065</name>
</gene>
<comment type="subcellular location">
    <subcellularLocation>
        <location evidence="14">Cell membrane</location>
        <topology evidence="14">Multi-pass membrane protein</topology>
        <orientation evidence="14">Cytoplasmic side</orientation>
    </subcellularLocation>
    <subcellularLocation>
        <location evidence="1">Membrane</location>
    </subcellularLocation>
</comment>
<dbReference type="EC" id="3.4.24.-" evidence="14"/>